<comment type="caution">
    <text evidence="1">The sequence shown here is derived from an EMBL/GenBank/DDBJ whole genome shotgun (WGS) entry which is preliminary data.</text>
</comment>
<organism evidence="1 2">
    <name type="scientific">Rubrivivax albus</name>
    <dbReference type="NCBI Taxonomy" id="2499835"/>
    <lineage>
        <taxon>Bacteria</taxon>
        <taxon>Pseudomonadati</taxon>
        <taxon>Pseudomonadota</taxon>
        <taxon>Betaproteobacteria</taxon>
        <taxon>Burkholderiales</taxon>
        <taxon>Sphaerotilaceae</taxon>
        <taxon>Rubrivivax</taxon>
    </lineage>
</organism>
<dbReference type="Proteomes" id="UP000288178">
    <property type="component" value="Unassembled WGS sequence"/>
</dbReference>
<name>A0A437JYX6_9BURK</name>
<evidence type="ECO:0008006" key="3">
    <source>
        <dbReference type="Google" id="ProtNLM"/>
    </source>
</evidence>
<reference evidence="1 2" key="1">
    <citation type="submission" date="2019-01" db="EMBL/GenBank/DDBJ databases">
        <authorList>
            <person name="Chen W.-M."/>
        </authorList>
    </citation>
    <scope>NUCLEOTIDE SEQUENCE [LARGE SCALE GENOMIC DNA]</scope>
    <source>
        <strain evidence="1 2">ICH-3</strain>
    </source>
</reference>
<dbReference type="AlphaFoldDB" id="A0A437JYX6"/>
<evidence type="ECO:0000313" key="2">
    <source>
        <dbReference type="Proteomes" id="UP000288178"/>
    </source>
</evidence>
<keyword evidence="2" id="KW-1185">Reference proteome</keyword>
<accession>A0A437JYX6</accession>
<protein>
    <recommendedName>
        <fullName evidence="3">DUF962 domain-containing protein</fullName>
    </recommendedName>
</protein>
<gene>
    <name evidence="1" type="ORF">ENE75_10450</name>
</gene>
<dbReference type="EMBL" id="SACT01000002">
    <property type="protein sequence ID" value="RVT52820.1"/>
    <property type="molecule type" value="Genomic_DNA"/>
</dbReference>
<sequence length="86" mass="9451">MNVALHIGGTLAGLAWIPLALSAPGMWKLAVLLFPVVHGAPGILGHRLLERSADVGDARWRRKDHSPWLFIAANHRLTFERLLGVK</sequence>
<proteinExistence type="predicted"/>
<evidence type="ECO:0000313" key="1">
    <source>
        <dbReference type="EMBL" id="RVT52820.1"/>
    </source>
</evidence>